<dbReference type="Proteomes" id="UP000321361">
    <property type="component" value="Unassembled WGS sequence"/>
</dbReference>
<comment type="caution">
    <text evidence="2">The sequence shown here is derived from an EMBL/GenBank/DDBJ whole genome shotgun (WGS) entry which is preliminary data.</text>
</comment>
<dbReference type="Gene3D" id="3.90.1300.10">
    <property type="entry name" value="Amidase signature (AS) domain"/>
    <property type="match status" value="1"/>
</dbReference>
<dbReference type="AlphaFoldDB" id="A0A510WH05"/>
<organism evidence="2 3">
    <name type="scientific">Enterococcus thailandicus</name>
    <dbReference type="NCBI Taxonomy" id="417368"/>
    <lineage>
        <taxon>Bacteria</taxon>
        <taxon>Bacillati</taxon>
        <taxon>Bacillota</taxon>
        <taxon>Bacilli</taxon>
        <taxon>Lactobacillales</taxon>
        <taxon>Enterococcaceae</taxon>
        <taxon>Enterococcus</taxon>
    </lineage>
</organism>
<reference evidence="2 3" key="1">
    <citation type="submission" date="2019-07" db="EMBL/GenBank/DDBJ databases">
        <title>Whole genome shotgun sequence of Enterococcus thailandicus NBRC 101867.</title>
        <authorList>
            <person name="Hosoyama A."/>
            <person name="Uohara A."/>
            <person name="Ohji S."/>
            <person name="Ichikawa N."/>
        </authorList>
    </citation>
    <scope>NUCLEOTIDE SEQUENCE [LARGE SCALE GENOMIC DNA]</scope>
    <source>
        <strain evidence="2 3">NBRC 101867</strain>
    </source>
</reference>
<dbReference type="InterPro" id="IPR023631">
    <property type="entry name" value="Amidase_dom"/>
</dbReference>
<dbReference type="Pfam" id="PF01425">
    <property type="entry name" value="Amidase"/>
    <property type="match status" value="1"/>
</dbReference>
<accession>A0A510WH05</accession>
<dbReference type="SUPFAM" id="SSF75304">
    <property type="entry name" value="Amidase signature (AS) enzymes"/>
    <property type="match status" value="1"/>
</dbReference>
<dbReference type="RefSeq" id="WP_071868322.1">
    <property type="nucleotide sequence ID" value="NZ_BJUG01000020.1"/>
</dbReference>
<feature type="domain" description="Amidase" evidence="1">
    <location>
        <begin position="90"/>
        <end position="132"/>
    </location>
</feature>
<name>A0A510WH05_ENTTH</name>
<evidence type="ECO:0000313" key="3">
    <source>
        <dbReference type="Proteomes" id="UP000321361"/>
    </source>
</evidence>
<dbReference type="OrthoDB" id="3194737at2"/>
<evidence type="ECO:0000313" key="2">
    <source>
        <dbReference type="EMBL" id="GEK38227.1"/>
    </source>
</evidence>
<dbReference type="InterPro" id="IPR036928">
    <property type="entry name" value="AS_sf"/>
</dbReference>
<gene>
    <name evidence="2" type="ORF">ETH01_25140</name>
</gene>
<protein>
    <recommendedName>
        <fullName evidence="1">Amidase domain-containing protein</fullName>
    </recommendedName>
</protein>
<evidence type="ECO:0000259" key="1">
    <source>
        <dbReference type="Pfam" id="PF01425"/>
    </source>
</evidence>
<proteinExistence type="predicted"/>
<sequence length="344" mass="38025">MEMKRIQEYSSKTSLAMANVYHSVMKVYPNCISDINSDKDYYLGVKQATLISPALLAFLGENGFHFHTLDKASHKGRGIDFQLKNPLTGKAMTGSSSGTALNVFLGINDIGIGTDGGGSVLSPAATLNLIGMIHPAFGANWVDFQMYKKVSTDNIVFTPSIGFISRKLQLVEEVATLFVETEMEKNEVKVAIDADIEKEKWASWKIAADIRSRNFAYKYEASREELIDEVEALFTEVDIIVSKEGPIDVDGMGETLFGHFDTQTRATQVQGKKGFVRVINMCNAMGLIVPVGELATGYLIIARPQHGLEKKVFQLAELLIAKEDPLVANYFLDHHAYFEEGYSS</sequence>
<dbReference type="EMBL" id="BJUG01000020">
    <property type="protein sequence ID" value="GEK38227.1"/>
    <property type="molecule type" value="Genomic_DNA"/>
</dbReference>